<evidence type="ECO:0000313" key="3">
    <source>
        <dbReference type="Proteomes" id="UP000075243"/>
    </source>
</evidence>
<dbReference type="Proteomes" id="UP000075243">
    <property type="component" value="Chromosome 7"/>
</dbReference>
<keyword evidence="3" id="KW-1185">Reference proteome</keyword>
<sequence length="473" mass="54043">MNDFQKCWIATGALLDAVDGEIYQPYSIPIVGEELRICNEKAYEPKVVSIGPRFKGRRELLPMEEIKLRCMLHLLNRIPYHDLMEITDQKYIDPIENGMRLMLDLDAVVRASYGEEIKFNSYDLTLAFSWSFSFLDQWNGNSRLQLFDENPLPPSPAAQLGNMELILSDLTLFENQIPFSVLGNLFHQLFPRLYTDIRNYIGLTQHLALSLFGYSRDSSSTSIPNSISDFIPDLINASHILQLVHSFILNHQSHQGSYVVDIHDDNLNKQIEPKCCATRLLAAGVTIVKSEDNSIIPKFNSSKGVLEVPPLHITQTMLAKWLNFIALELHTKRWKKSVDRDVFTLRALLFNVLMCCASDVQLLKNKGIIEDKLGISNHHLMDLFRSIKTGVDGGLVHSTYSNIIHALNTYSATNPVLQFPIILWHYLSQFSEWLYGLNKFLRRGYNFAAALLTLLTVIQTCYTILSYHYPKNN</sequence>
<gene>
    <name evidence="2" type="ORF">KK1_018093</name>
</gene>
<dbReference type="AlphaFoldDB" id="A0A151T913"/>
<dbReference type="OrthoDB" id="1416955at2759"/>
<evidence type="ECO:0000313" key="2">
    <source>
        <dbReference type="EMBL" id="KYP63516.1"/>
    </source>
</evidence>
<protein>
    <submittedName>
        <fullName evidence="2">UPF0481 protein At3g47200 family</fullName>
    </submittedName>
</protein>
<evidence type="ECO:0000256" key="1">
    <source>
        <dbReference type="SAM" id="Phobius"/>
    </source>
</evidence>
<accession>A0A151T913</accession>
<organism evidence="2 3">
    <name type="scientific">Cajanus cajan</name>
    <name type="common">Pigeon pea</name>
    <name type="synonym">Cajanus indicus</name>
    <dbReference type="NCBI Taxonomy" id="3821"/>
    <lineage>
        <taxon>Eukaryota</taxon>
        <taxon>Viridiplantae</taxon>
        <taxon>Streptophyta</taxon>
        <taxon>Embryophyta</taxon>
        <taxon>Tracheophyta</taxon>
        <taxon>Spermatophyta</taxon>
        <taxon>Magnoliopsida</taxon>
        <taxon>eudicotyledons</taxon>
        <taxon>Gunneridae</taxon>
        <taxon>Pentapetalae</taxon>
        <taxon>rosids</taxon>
        <taxon>fabids</taxon>
        <taxon>Fabales</taxon>
        <taxon>Fabaceae</taxon>
        <taxon>Papilionoideae</taxon>
        <taxon>50 kb inversion clade</taxon>
        <taxon>NPAAA clade</taxon>
        <taxon>indigoferoid/millettioid clade</taxon>
        <taxon>Phaseoleae</taxon>
        <taxon>Cajanus</taxon>
    </lineage>
</organism>
<name>A0A151T913_CAJCA</name>
<dbReference type="InterPro" id="IPR004158">
    <property type="entry name" value="DUF247_pln"/>
</dbReference>
<dbReference type="EMBL" id="CM003609">
    <property type="protein sequence ID" value="KYP63516.1"/>
    <property type="molecule type" value="Genomic_DNA"/>
</dbReference>
<dbReference type="Gramene" id="C.cajan_17572.t">
    <property type="protein sequence ID" value="C.cajan_17572.t.cds1"/>
    <property type="gene ID" value="C.cajan_17572"/>
</dbReference>
<proteinExistence type="predicted"/>
<keyword evidence="1" id="KW-0812">Transmembrane</keyword>
<dbReference type="PANTHER" id="PTHR31170">
    <property type="entry name" value="BNAC04G53230D PROTEIN"/>
    <property type="match status" value="1"/>
</dbReference>
<dbReference type="OMA" id="ILWHEST"/>
<dbReference type="PANTHER" id="PTHR31170:SF20">
    <property type="entry name" value="DUF247 DOMAIN PROTEIN"/>
    <property type="match status" value="1"/>
</dbReference>
<keyword evidence="1" id="KW-1133">Transmembrane helix</keyword>
<feature type="transmembrane region" description="Helical" evidence="1">
    <location>
        <begin position="447"/>
        <end position="469"/>
    </location>
</feature>
<dbReference type="Pfam" id="PF03140">
    <property type="entry name" value="DUF247"/>
    <property type="match status" value="1"/>
</dbReference>
<keyword evidence="1" id="KW-0472">Membrane</keyword>
<reference evidence="2 3" key="1">
    <citation type="journal article" date="2012" name="Nat. Biotechnol.">
        <title>Draft genome sequence of pigeonpea (Cajanus cajan), an orphan legume crop of resource-poor farmers.</title>
        <authorList>
            <person name="Varshney R.K."/>
            <person name="Chen W."/>
            <person name="Li Y."/>
            <person name="Bharti A.K."/>
            <person name="Saxena R.K."/>
            <person name="Schlueter J.A."/>
            <person name="Donoghue M.T."/>
            <person name="Azam S."/>
            <person name="Fan G."/>
            <person name="Whaley A.M."/>
            <person name="Farmer A.D."/>
            <person name="Sheridan J."/>
            <person name="Iwata A."/>
            <person name="Tuteja R."/>
            <person name="Penmetsa R.V."/>
            <person name="Wu W."/>
            <person name="Upadhyaya H.D."/>
            <person name="Yang S.P."/>
            <person name="Shah T."/>
            <person name="Saxena K.B."/>
            <person name="Michael T."/>
            <person name="McCombie W.R."/>
            <person name="Yang B."/>
            <person name="Zhang G."/>
            <person name="Yang H."/>
            <person name="Wang J."/>
            <person name="Spillane C."/>
            <person name="Cook D.R."/>
            <person name="May G.D."/>
            <person name="Xu X."/>
            <person name="Jackson S.A."/>
        </authorList>
    </citation>
    <scope>NUCLEOTIDE SEQUENCE [LARGE SCALE GENOMIC DNA]</scope>
    <source>
        <strain evidence="3">cv. Asha</strain>
    </source>
</reference>